<dbReference type="Proteomes" id="UP000826234">
    <property type="component" value="Unassembled WGS sequence"/>
</dbReference>
<reference evidence="5 6" key="1">
    <citation type="journal article" date="2022" name="Gigascience">
        <title>A chromosome-level genome assembly and annotation of the desert horned lizard, Phrynosoma platyrhinos, provides insight into chromosomal rearrangements among reptiles.</title>
        <authorList>
            <person name="Koochekian N."/>
            <person name="Ascanio A."/>
            <person name="Farleigh K."/>
            <person name="Card D.C."/>
            <person name="Schield D.R."/>
            <person name="Castoe T.A."/>
            <person name="Jezkova T."/>
        </authorList>
    </citation>
    <scope>NUCLEOTIDE SEQUENCE [LARGE SCALE GENOMIC DNA]</scope>
    <source>
        <strain evidence="5">NK-2021</strain>
    </source>
</reference>
<evidence type="ECO:0000313" key="5">
    <source>
        <dbReference type="EMBL" id="KAH0625523.1"/>
    </source>
</evidence>
<proteinExistence type="predicted"/>
<evidence type="ECO:0000256" key="3">
    <source>
        <dbReference type="ARBA" id="ARBA00022525"/>
    </source>
</evidence>
<dbReference type="Gene3D" id="1.20.1250.10">
    <property type="match status" value="1"/>
</dbReference>
<feature type="compositionally biased region" description="Basic residues" evidence="4">
    <location>
        <begin position="200"/>
        <end position="212"/>
    </location>
</feature>
<comment type="caution">
    <text evidence="5">The sequence shown here is derived from an EMBL/GenBank/DDBJ whole genome shotgun (WGS) entry which is preliminary data.</text>
</comment>
<feature type="region of interest" description="Disordered" evidence="4">
    <location>
        <begin position="193"/>
        <end position="212"/>
    </location>
</feature>
<accession>A0ABQ7T8E8</accession>
<dbReference type="SUPFAM" id="SSF47266">
    <property type="entry name" value="4-helical cytokines"/>
    <property type="match status" value="1"/>
</dbReference>
<dbReference type="Pfam" id="PF01291">
    <property type="entry name" value="LIF_OSM"/>
    <property type="match status" value="1"/>
</dbReference>
<keyword evidence="2" id="KW-0202">Cytokine</keyword>
<sequence>MDSEMEIRSFKYGLRNGDPVLQIWTPKWRSGPSNMDSEMEIRSFKYGLRNGDPVTHAGLREDAPRLCETTPVSWFPNGDIAKTKAYGAMLQELYGTLKKMEDALALLQERQKQSNPEDPLCRELERASLSVAGLLQNAQCAICLREGLAPTGIAPVWRTQSENLSYQKIEGCRILWSYSKFLKRLAKGFKRQANREERPARRKEAKRARLLA</sequence>
<dbReference type="InterPro" id="IPR001581">
    <property type="entry name" value="Leukemia_IF/oncostatin"/>
</dbReference>
<evidence type="ECO:0000256" key="1">
    <source>
        <dbReference type="ARBA" id="ARBA00004613"/>
    </source>
</evidence>
<comment type="subcellular location">
    <subcellularLocation>
        <location evidence="1">Secreted</location>
    </subcellularLocation>
</comment>
<organism evidence="5 6">
    <name type="scientific">Phrynosoma platyrhinos</name>
    <name type="common">Desert horned lizard</name>
    <dbReference type="NCBI Taxonomy" id="52577"/>
    <lineage>
        <taxon>Eukaryota</taxon>
        <taxon>Metazoa</taxon>
        <taxon>Chordata</taxon>
        <taxon>Craniata</taxon>
        <taxon>Vertebrata</taxon>
        <taxon>Euteleostomi</taxon>
        <taxon>Lepidosauria</taxon>
        <taxon>Squamata</taxon>
        <taxon>Bifurcata</taxon>
        <taxon>Unidentata</taxon>
        <taxon>Episquamata</taxon>
        <taxon>Toxicofera</taxon>
        <taxon>Iguania</taxon>
        <taxon>Phrynosomatidae</taxon>
        <taxon>Phrynosomatinae</taxon>
        <taxon>Phrynosoma</taxon>
    </lineage>
</organism>
<dbReference type="InterPro" id="IPR009079">
    <property type="entry name" value="4_helix_cytokine-like_core"/>
</dbReference>
<dbReference type="EMBL" id="JAIPUX010001211">
    <property type="protein sequence ID" value="KAH0625523.1"/>
    <property type="molecule type" value="Genomic_DNA"/>
</dbReference>
<protein>
    <recommendedName>
        <fullName evidence="7">Leukemia inhibitory factor</fullName>
    </recommendedName>
</protein>
<keyword evidence="3" id="KW-0964">Secreted</keyword>
<keyword evidence="6" id="KW-1185">Reference proteome</keyword>
<evidence type="ECO:0000256" key="2">
    <source>
        <dbReference type="ARBA" id="ARBA00022514"/>
    </source>
</evidence>
<evidence type="ECO:0008006" key="7">
    <source>
        <dbReference type="Google" id="ProtNLM"/>
    </source>
</evidence>
<evidence type="ECO:0000256" key="4">
    <source>
        <dbReference type="SAM" id="MobiDB-lite"/>
    </source>
</evidence>
<evidence type="ECO:0000313" key="6">
    <source>
        <dbReference type="Proteomes" id="UP000826234"/>
    </source>
</evidence>
<gene>
    <name evidence="5" type="ORF">JD844_015069</name>
</gene>
<name>A0ABQ7T8E8_PHRPL</name>